<evidence type="ECO:0000313" key="2">
    <source>
        <dbReference type="EMBL" id="KAJ1156538.1"/>
    </source>
</evidence>
<dbReference type="AlphaFoldDB" id="A0AAV7RZW7"/>
<comment type="caution">
    <text evidence="2">The sequence shown here is derived from an EMBL/GenBank/DDBJ whole genome shotgun (WGS) entry which is preliminary data.</text>
</comment>
<keyword evidence="3" id="KW-1185">Reference proteome</keyword>
<proteinExistence type="predicted"/>
<evidence type="ECO:0000256" key="1">
    <source>
        <dbReference type="SAM" id="MobiDB-lite"/>
    </source>
</evidence>
<protein>
    <recommendedName>
        <fullName evidence="4">Secreted protein</fullName>
    </recommendedName>
</protein>
<reference evidence="2" key="1">
    <citation type="journal article" date="2022" name="bioRxiv">
        <title>Sequencing and chromosome-scale assembly of the giantPleurodeles waltlgenome.</title>
        <authorList>
            <person name="Brown T."/>
            <person name="Elewa A."/>
            <person name="Iarovenko S."/>
            <person name="Subramanian E."/>
            <person name="Araus A.J."/>
            <person name="Petzold A."/>
            <person name="Susuki M."/>
            <person name="Suzuki K.-i.T."/>
            <person name="Hayashi T."/>
            <person name="Toyoda A."/>
            <person name="Oliveira C."/>
            <person name="Osipova E."/>
            <person name="Leigh N.D."/>
            <person name="Simon A."/>
            <person name="Yun M.H."/>
        </authorList>
    </citation>
    <scope>NUCLEOTIDE SEQUENCE</scope>
    <source>
        <strain evidence="2">20211129_DDA</strain>
        <tissue evidence="2">Liver</tissue>
    </source>
</reference>
<organism evidence="2 3">
    <name type="scientific">Pleurodeles waltl</name>
    <name type="common">Iberian ribbed newt</name>
    <dbReference type="NCBI Taxonomy" id="8319"/>
    <lineage>
        <taxon>Eukaryota</taxon>
        <taxon>Metazoa</taxon>
        <taxon>Chordata</taxon>
        <taxon>Craniata</taxon>
        <taxon>Vertebrata</taxon>
        <taxon>Euteleostomi</taxon>
        <taxon>Amphibia</taxon>
        <taxon>Batrachia</taxon>
        <taxon>Caudata</taxon>
        <taxon>Salamandroidea</taxon>
        <taxon>Salamandridae</taxon>
        <taxon>Pleurodelinae</taxon>
        <taxon>Pleurodeles</taxon>
    </lineage>
</organism>
<accession>A0AAV7RZW7</accession>
<evidence type="ECO:0008006" key="4">
    <source>
        <dbReference type="Google" id="ProtNLM"/>
    </source>
</evidence>
<evidence type="ECO:0000313" key="3">
    <source>
        <dbReference type="Proteomes" id="UP001066276"/>
    </source>
</evidence>
<dbReference type="Proteomes" id="UP001066276">
    <property type="component" value="Chromosome 5"/>
</dbReference>
<gene>
    <name evidence="2" type="ORF">NDU88_009257</name>
</gene>
<sequence length="127" mass="14055">MCIIIAVAEFRGRSGVLAVFCTAETQPTVITGRGRCVECDCICYSFSAERESPEKGKERTVYKVNTVNGDYRSRALCGAWHGGVCYSFSTERETGCVGQRNLQRVTHLSSSQRPRSGVRTHPADRET</sequence>
<feature type="region of interest" description="Disordered" evidence="1">
    <location>
        <begin position="106"/>
        <end position="127"/>
    </location>
</feature>
<dbReference type="EMBL" id="JANPWB010000009">
    <property type="protein sequence ID" value="KAJ1156538.1"/>
    <property type="molecule type" value="Genomic_DNA"/>
</dbReference>
<name>A0AAV7RZW7_PLEWA</name>